<evidence type="ECO:0000313" key="2">
    <source>
        <dbReference type="EMBL" id="RBP85693.1"/>
    </source>
</evidence>
<evidence type="ECO:0008006" key="4">
    <source>
        <dbReference type="Google" id="ProtNLM"/>
    </source>
</evidence>
<keyword evidence="3" id="KW-1185">Reference proteome</keyword>
<dbReference type="EMBL" id="QNSE01000001">
    <property type="protein sequence ID" value="RBP85693.1"/>
    <property type="molecule type" value="Genomic_DNA"/>
</dbReference>
<proteinExistence type="predicted"/>
<gene>
    <name evidence="2" type="ORF">DFP80_101188</name>
</gene>
<dbReference type="OrthoDB" id="8448305at2"/>
<dbReference type="RefSeq" id="WP_113914931.1">
    <property type="nucleotide sequence ID" value="NZ_QNSE01000001.1"/>
</dbReference>
<feature type="coiled-coil region" evidence="1">
    <location>
        <begin position="85"/>
        <end position="112"/>
    </location>
</feature>
<organism evidence="2 3">
    <name type="scientific">Marinomonas rhizomae</name>
    <dbReference type="NCBI Taxonomy" id="491948"/>
    <lineage>
        <taxon>Bacteria</taxon>
        <taxon>Pseudomonadati</taxon>
        <taxon>Pseudomonadota</taxon>
        <taxon>Gammaproteobacteria</taxon>
        <taxon>Oceanospirillales</taxon>
        <taxon>Oceanospirillaceae</taxon>
        <taxon>Marinomonas</taxon>
    </lineage>
</organism>
<dbReference type="Proteomes" id="UP000252792">
    <property type="component" value="Unassembled WGS sequence"/>
</dbReference>
<evidence type="ECO:0000256" key="1">
    <source>
        <dbReference type="SAM" id="Coils"/>
    </source>
</evidence>
<protein>
    <recommendedName>
        <fullName evidence="4">Protein AbiQ</fullName>
    </recommendedName>
</protein>
<name>A0A366JFH1_9GAMM</name>
<dbReference type="CDD" id="cd17493">
    <property type="entry name" value="toxin_TenpN"/>
    <property type="match status" value="1"/>
</dbReference>
<comment type="caution">
    <text evidence="2">The sequence shown here is derived from an EMBL/GenBank/DDBJ whole genome shotgun (WGS) entry which is preliminary data.</text>
</comment>
<dbReference type="NCBIfam" id="NF047358">
    <property type="entry name" value="TenpIN"/>
    <property type="match status" value="1"/>
</dbReference>
<keyword evidence="1" id="KW-0175">Coiled coil</keyword>
<sequence length="147" mass="17089">MKIRLLTEAAYNRIIILKETMSKKDRGYGVIPIKIKNITFAIPFRSNMAHKHGFKTIFHNGVWNGVDYSKAIIITEDDLQPKAFKLRSEAEYQKVKNNKDKIQRQFEKYVNDYVSQAKLGKLPNLQRFGYTTLINYHEEFGVGDSSI</sequence>
<evidence type="ECO:0000313" key="3">
    <source>
        <dbReference type="Proteomes" id="UP000252792"/>
    </source>
</evidence>
<dbReference type="AlphaFoldDB" id="A0A366JFH1"/>
<accession>A0A366JFH1</accession>
<reference evidence="2 3" key="1">
    <citation type="submission" date="2018-06" db="EMBL/GenBank/DDBJ databases">
        <title>Genomic Encyclopedia of Type Strains, Phase III (KMG-III): the genomes of soil and plant-associated and newly described type strains.</title>
        <authorList>
            <person name="Whitman W."/>
        </authorList>
    </citation>
    <scope>NUCLEOTIDE SEQUENCE [LARGE SCALE GENOMIC DNA]</scope>
    <source>
        <strain evidence="2 3">CECT 7377</strain>
    </source>
</reference>
<dbReference type="InterPro" id="IPR049929">
    <property type="entry name" value="TenpN-like"/>
</dbReference>